<sequence>MVHHNHHHDDDAGGQSGGPDQGDAPDVDTEPPHARVREGGVEAGWLRPRAYRALGRPRISTIVLLVLWIAVLVLYLEMHHPG</sequence>
<evidence type="ECO:0000313" key="3">
    <source>
        <dbReference type="EMBL" id="MBU3066583.1"/>
    </source>
</evidence>
<dbReference type="RefSeq" id="WP_215922662.1">
    <property type="nucleotide sequence ID" value="NZ_JAHKNI010000015.1"/>
</dbReference>
<feature type="compositionally biased region" description="Basic and acidic residues" evidence="1">
    <location>
        <begin position="30"/>
        <end position="40"/>
    </location>
</feature>
<evidence type="ECO:0000313" key="4">
    <source>
        <dbReference type="Proteomes" id="UP000733379"/>
    </source>
</evidence>
<proteinExistence type="predicted"/>
<gene>
    <name evidence="3" type="ORF">KO481_34335</name>
</gene>
<keyword evidence="2" id="KW-0812">Transmembrane</keyword>
<name>A0ABS6BBJ1_9NOCA</name>
<keyword evidence="2" id="KW-0472">Membrane</keyword>
<accession>A0ABS6BBJ1</accession>
<dbReference type="Proteomes" id="UP000733379">
    <property type="component" value="Unassembled WGS sequence"/>
</dbReference>
<protein>
    <submittedName>
        <fullName evidence="3">Uncharacterized protein</fullName>
    </submittedName>
</protein>
<feature type="transmembrane region" description="Helical" evidence="2">
    <location>
        <begin position="59"/>
        <end position="76"/>
    </location>
</feature>
<evidence type="ECO:0000256" key="2">
    <source>
        <dbReference type="SAM" id="Phobius"/>
    </source>
</evidence>
<organism evidence="3 4">
    <name type="scientific">Nocardia albiluteola</name>
    <dbReference type="NCBI Taxonomy" id="2842303"/>
    <lineage>
        <taxon>Bacteria</taxon>
        <taxon>Bacillati</taxon>
        <taxon>Actinomycetota</taxon>
        <taxon>Actinomycetes</taxon>
        <taxon>Mycobacteriales</taxon>
        <taxon>Nocardiaceae</taxon>
        <taxon>Nocardia</taxon>
    </lineage>
</organism>
<keyword evidence="2" id="KW-1133">Transmembrane helix</keyword>
<evidence type="ECO:0000256" key="1">
    <source>
        <dbReference type="SAM" id="MobiDB-lite"/>
    </source>
</evidence>
<dbReference type="EMBL" id="JAHKNI010000015">
    <property type="protein sequence ID" value="MBU3066583.1"/>
    <property type="molecule type" value="Genomic_DNA"/>
</dbReference>
<keyword evidence="4" id="KW-1185">Reference proteome</keyword>
<comment type="caution">
    <text evidence="3">The sequence shown here is derived from an EMBL/GenBank/DDBJ whole genome shotgun (WGS) entry which is preliminary data.</text>
</comment>
<feature type="region of interest" description="Disordered" evidence="1">
    <location>
        <begin position="1"/>
        <end position="40"/>
    </location>
</feature>
<reference evidence="3 4" key="1">
    <citation type="submission" date="2021-06" db="EMBL/GenBank/DDBJ databases">
        <title>Actinomycetes sequencing.</title>
        <authorList>
            <person name="Shan Q."/>
        </authorList>
    </citation>
    <scope>NUCLEOTIDE SEQUENCE [LARGE SCALE GENOMIC DNA]</scope>
    <source>
        <strain evidence="3 4">NEAU-G5</strain>
    </source>
</reference>